<sequence length="460" mass="50628">MVGVGEAHHSQNTPLLPKFPRKRTGNVWTAIAHIITGVIGSGVLSLSWSMAQLGWIVGPLAMVAFATTTLFSAFLLCNSYRSPDPEHGPTRNRSYIEAVDMNLGKNNSLACGFLLQLTMYGFGIAYTITSGISMRAIQESNCYHKEGHDAPCTYGDTYYMLLFGVVQITLSQLPDFHGIQWLSVVAAIMSFTYALIGLGLGVAKVIGQGFIEGSITGISTTNPVDKIWLVSQALGDVAFAYPFSIILFEIQDTLESPPPENQTMKKASAISIIVTTFFYLFCGGAGYAAFGNYTPGNLMTGFGFYEPYLLVDLANICVVLHLVGGYQIYSQPLFANVEQWLAEKLPENGVMNKDYRLKIPLISTFRINPLRLSFRTAYVLSTTVIAMIFPYFNQILGVLGGINFWPLTIYFPVEMYLKQANVEAWTTKWILLRVFSTVFLVITVFALIGSIQGIISAKLS</sequence>
<feature type="transmembrane region" description="Helical" evidence="11">
    <location>
        <begin position="54"/>
        <end position="77"/>
    </location>
</feature>
<keyword evidence="14" id="KW-1185">Reference proteome</keyword>
<feature type="transmembrane region" description="Helical" evidence="11">
    <location>
        <begin position="429"/>
        <end position="455"/>
    </location>
</feature>
<protein>
    <recommendedName>
        <fullName evidence="12">Amino acid transporter transmembrane domain-containing protein</fullName>
    </recommendedName>
</protein>
<dbReference type="GeneID" id="115725195"/>
<feature type="transmembrane region" description="Helical" evidence="11">
    <location>
        <begin position="372"/>
        <end position="392"/>
    </location>
</feature>
<accession>A0A803QAS5</accession>
<dbReference type="Gramene" id="evm.model.08.29">
    <property type="protein sequence ID" value="cds.evm.model.08.29"/>
    <property type="gene ID" value="evm.TU.08.29"/>
</dbReference>
<dbReference type="AlphaFoldDB" id="A0A803QAS5"/>
<comment type="similarity">
    <text evidence="2">Belongs to the amino acid/polyamine transporter 2 family. Amino acid/auxin permease (AAAP) (TC 2.A.18.1) subfamily.</text>
</comment>
<dbReference type="RefSeq" id="XP_030510490.1">
    <property type="nucleotide sequence ID" value="XM_030654630.2"/>
</dbReference>
<keyword evidence="5" id="KW-0769">Symport</keyword>
<evidence type="ECO:0000256" key="5">
    <source>
        <dbReference type="ARBA" id="ARBA00022847"/>
    </source>
</evidence>
<evidence type="ECO:0000256" key="10">
    <source>
        <dbReference type="ARBA" id="ARBA00045588"/>
    </source>
</evidence>
<evidence type="ECO:0000313" key="14">
    <source>
        <dbReference type="Proteomes" id="UP000596661"/>
    </source>
</evidence>
<comment type="subcellular location">
    <subcellularLocation>
        <location evidence="1">Endomembrane system</location>
        <topology evidence="1">Multi-pass membrane protein</topology>
    </subcellularLocation>
</comment>
<organism evidence="13 14">
    <name type="scientific">Cannabis sativa</name>
    <name type="common">Hemp</name>
    <name type="synonym">Marijuana</name>
    <dbReference type="NCBI Taxonomy" id="3483"/>
    <lineage>
        <taxon>Eukaryota</taxon>
        <taxon>Viridiplantae</taxon>
        <taxon>Streptophyta</taxon>
        <taxon>Embryophyta</taxon>
        <taxon>Tracheophyta</taxon>
        <taxon>Spermatophyta</taxon>
        <taxon>Magnoliopsida</taxon>
        <taxon>eudicotyledons</taxon>
        <taxon>Gunneridae</taxon>
        <taxon>Pentapetalae</taxon>
        <taxon>rosids</taxon>
        <taxon>fabids</taxon>
        <taxon>Rosales</taxon>
        <taxon>Cannabaceae</taxon>
        <taxon>Cannabis</taxon>
    </lineage>
</organism>
<reference evidence="13" key="1">
    <citation type="submission" date="2018-11" db="EMBL/GenBank/DDBJ databases">
        <authorList>
            <person name="Grassa J C."/>
        </authorList>
    </citation>
    <scope>NUCLEOTIDE SEQUENCE [LARGE SCALE GENOMIC DNA]</scope>
</reference>
<keyword evidence="6" id="KW-0029">Amino-acid transport</keyword>
<dbReference type="EMBL" id="UZAU01000678">
    <property type="status" value="NOT_ANNOTATED_CDS"/>
    <property type="molecule type" value="Genomic_DNA"/>
</dbReference>
<feature type="transmembrane region" description="Helical" evidence="11">
    <location>
        <begin position="310"/>
        <end position="329"/>
    </location>
</feature>
<dbReference type="Pfam" id="PF01490">
    <property type="entry name" value="Aa_trans"/>
    <property type="match status" value="1"/>
</dbReference>
<dbReference type="GO" id="GO:0006865">
    <property type="term" value="P:amino acid transport"/>
    <property type="evidence" value="ECO:0007669"/>
    <property type="project" value="UniProtKB-KW"/>
</dbReference>
<evidence type="ECO:0000256" key="7">
    <source>
        <dbReference type="ARBA" id="ARBA00022989"/>
    </source>
</evidence>
<evidence type="ECO:0000256" key="11">
    <source>
        <dbReference type="SAM" id="Phobius"/>
    </source>
</evidence>
<dbReference type="KEGG" id="csav:115725195"/>
<feature type="transmembrane region" description="Helical" evidence="11">
    <location>
        <begin position="157"/>
        <end position="174"/>
    </location>
</feature>
<feature type="transmembrane region" description="Helical" evidence="11">
    <location>
        <begin position="113"/>
        <end position="137"/>
    </location>
</feature>
<proteinExistence type="inferred from homology"/>
<comment type="function">
    <text evidence="10">Carrier protein involved in proton-driven auxin influx. Mediates the formation of auxin gradient from developing leaves (site of auxin biosynthesis) to tips by contributing to the loading of auxin in vascular tissues and facilitating acropetal (base to tip) auxin transport within inner tissues of the root apex, and basipetal (tip to base) auxin transport within outer tissues of the root apex. May be involved in lateral roots and nodules formation.</text>
</comment>
<keyword evidence="8 11" id="KW-0472">Membrane</keyword>
<feature type="transmembrane region" description="Helical" evidence="11">
    <location>
        <begin position="269"/>
        <end position="290"/>
    </location>
</feature>
<dbReference type="GO" id="GO:0012505">
    <property type="term" value="C:endomembrane system"/>
    <property type="evidence" value="ECO:0007669"/>
    <property type="project" value="UniProtKB-SubCell"/>
</dbReference>
<keyword evidence="7 11" id="KW-1133">Transmembrane helix</keyword>
<dbReference type="InterPro" id="IPR013057">
    <property type="entry name" value="AA_transpt_TM"/>
</dbReference>
<evidence type="ECO:0000256" key="2">
    <source>
        <dbReference type="ARBA" id="ARBA00005590"/>
    </source>
</evidence>
<reference evidence="13" key="2">
    <citation type="submission" date="2021-03" db="UniProtKB">
        <authorList>
            <consortium name="EnsemblPlants"/>
        </authorList>
    </citation>
    <scope>IDENTIFICATION</scope>
</reference>
<feature type="transmembrane region" description="Helical" evidence="11">
    <location>
        <begin position="181"/>
        <end position="207"/>
    </location>
</feature>
<keyword evidence="3" id="KW-0813">Transport</keyword>
<keyword evidence="4 11" id="KW-0812">Transmembrane</keyword>
<name>A0A803QAS5_CANSA</name>
<feature type="domain" description="Amino acid transporter transmembrane" evidence="12">
    <location>
        <begin position="24"/>
        <end position="455"/>
    </location>
</feature>
<evidence type="ECO:0000256" key="1">
    <source>
        <dbReference type="ARBA" id="ARBA00004127"/>
    </source>
</evidence>
<feature type="transmembrane region" description="Helical" evidence="11">
    <location>
        <begin position="398"/>
        <end position="417"/>
    </location>
</feature>
<evidence type="ECO:0000256" key="3">
    <source>
        <dbReference type="ARBA" id="ARBA00022448"/>
    </source>
</evidence>
<dbReference type="Proteomes" id="UP000596661">
    <property type="component" value="Chromosome 8"/>
</dbReference>
<dbReference type="PANTHER" id="PTHR48017">
    <property type="entry name" value="OS05G0424000 PROTEIN-RELATED"/>
    <property type="match status" value="1"/>
</dbReference>
<evidence type="ECO:0000256" key="8">
    <source>
        <dbReference type="ARBA" id="ARBA00023136"/>
    </source>
</evidence>
<dbReference type="OrthoDB" id="40134at2759"/>
<feature type="transmembrane region" description="Helical" evidence="11">
    <location>
        <begin position="27"/>
        <end position="48"/>
    </location>
</feature>
<evidence type="ECO:0000256" key="4">
    <source>
        <dbReference type="ARBA" id="ARBA00022692"/>
    </source>
</evidence>
<evidence type="ECO:0000256" key="9">
    <source>
        <dbReference type="ARBA" id="ARBA00023294"/>
    </source>
</evidence>
<dbReference type="OMA" id="SFAYPYS"/>
<evidence type="ECO:0000256" key="6">
    <source>
        <dbReference type="ARBA" id="ARBA00022970"/>
    </source>
</evidence>
<evidence type="ECO:0000259" key="12">
    <source>
        <dbReference type="Pfam" id="PF01490"/>
    </source>
</evidence>
<evidence type="ECO:0000313" key="13">
    <source>
        <dbReference type="EnsemblPlants" id="cds.evm.model.08.29"/>
    </source>
</evidence>
<dbReference type="EnsemblPlants" id="evm.model.08.29">
    <property type="protein sequence ID" value="cds.evm.model.08.29"/>
    <property type="gene ID" value="evm.TU.08.29"/>
</dbReference>
<dbReference type="GO" id="GO:0015293">
    <property type="term" value="F:symporter activity"/>
    <property type="evidence" value="ECO:0007669"/>
    <property type="project" value="UniProtKB-KW"/>
</dbReference>
<gene>
    <name evidence="13" type="primary">LOC115725195</name>
</gene>
<dbReference type="GO" id="GO:0009734">
    <property type="term" value="P:auxin-activated signaling pathway"/>
    <property type="evidence" value="ECO:0007669"/>
    <property type="project" value="UniProtKB-KW"/>
</dbReference>
<keyword evidence="9" id="KW-0927">Auxin signaling pathway</keyword>